<evidence type="ECO:0000256" key="3">
    <source>
        <dbReference type="ARBA" id="ARBA00006669"/>
    </source>
</evidence>
<feature type="transmembrane region" description="Helical" evidence="10">
    <location>
        <begin position="158"/>
        <end position="178"/>
    </location>
</feature>
<accession>A0ABY4DS16</accession>
<keyword evidence="8 10" id="KW-1133">Transmembrane helix</keyword>
<dbReference type="NCBIfam" id="TIGR01528">
    <property type="entry name" value="NMN_trans_PnuC"/>
    <property type="match status" value="1"/>
</dbReference>
<keyword evidence="9 10" id="KW-0472">Membrane</keyword>
<comment type="function">
    <text evidence="1">Required for nicotinamide riboside transport across the inner membrane.</text>
</comment>
<evidence type="ECO:0000256" key="10">
    <source>
        <dbReference type="SAM" id="Phobius"/>
    </source>
</evidence>
<feature type="transmembrane region" description="Helical" evidence="10">
    <location>
        <begin position="134"/>
        <end position="152"/>
    </location>
</feature>
<evidence type="ECO:0000256" key="2">
    <source>
        <dbReference type="ARBA" id="ARBA00004651"/>
    </source>
</evidence>
<evidence type="ECO:0000256" key="9">
    <source>
        <dbReference type="ARBA" id="ARBA00023136"/>
    </source>
</evidence>
<evidence type="ECO:0000256" key="8">
    <source>
        <dbReference type="ARBA" id="ARBA00022989"/>
    </source>
</evidence>
<keyword evidence="7 10" id="KW-0812">Transmembrane</keyword>
<feature type="transmembrane region" description="Helical" evidence="10">
    <location>
        <begin position="88"/>
        <end position="106"/>
    </location>
</feature>
<feature type="transmembrane region" description="Helical" evidence="10">
    <location>
        <begin position="65"/>
        <end position="82"/>
    </location>
</feature>
<feature type="transmembrane region" description="Helical" evidence="10">
    <location>
        <begin position="20"/>
        <end position="36"/>
    </location>
</feature>
<proteinExistence type="inferred from homology"/>
<comment type="subcellular location">
    <subcellularLocation>
        <location evidence="2">Cell membrane</location>
        <topology evidence="2">Multi-pass membrane protein</topology>
    </subcellularLocation>
</comment>
<evidence type="ECO:0000256" key="6">
    <source>
        <dbReference type="ARBA" id="ARBA00022475"/>
    </source>
</evidence>
<dbReference type="Proteomes" id="UP000829817">
    <property type="component" value="Chromosome"/>
</dbReference>
<evidence type="ECO:0000313" key="11">
    <source>
        <dbReference type="EMBL" id="UOO81828.1"/>
    </source>
</evidence>
<dbReference type="PANTHER" id="PTHR36122:SF2">
    <property type="entry name" value="NICOTINAMIDE RIBOSIDE TRANSPORTER PNUC"/>
    <property type="match status" value="1"/>
</dbReference>
<dbReference type="EMBL" id="CP091508">
    <property type="protein sequence ID" value="UOO81828.1"/>
    <property type="molecule type" value="Genomic_DNA"/>
</dbReference>
<organism evidence="11 12">
    <name type="scientific">Uruburuella testudinis</name>
    <dbReference type="NCBI Taxonomy" id="1282863"/>
    <lineage>
        <taxon>Bacteria</taxon>
        <taxon>Pseudomonadati</taxon>
        <taxon>Pseudomonadota</taxon>
        <taxon>Betaproteobacteria</taxon>
        <taxon>Neisseriales</taxon>
        <taxon>Neisseriaceae</taxon>
        <taxon>Uruburuella</taxon>
    </lineage>
</organism>
<dbReference type="InterPro" id="IPR006419">
    <property type="entry name" value="NMN_transpt_PnuC"/>
</dbReference>
<evidence type="ECO:0000256" key="5">
    <source>
        <dbReference type="ARBA" id="ARBA00022448"/>
    </source>
</evidence>
<dbReference type="PANTHER" id="PTHR36122">
    <property type="entry name" value="NICOTINAMIDE RIBOSIDE TRANSPORTER PNUC"/>
    <property type="match status" value="1"/>
</dbReference>
<feature type="transmembrane region" description="Helical" evidence="10">
    <location>
        <begin position="42"/>
        <end position="58"/>
    </location>
</feature>
<dbReference type="Pfam" id="PF04973">
    <property type="entry name" value="NMN_transporter"/>
    <property type="match status" value="1"/>
</dbReference>
<feature type="transmembrane region" description="Helical" evidence="10">
    <location>
        <begin position="185"/>
        <end position="204"/>
    </location>
</feature>
<keyword evidence="6" id="KW-1003">Cell membrane</keyword>
<keyword evidence="12" id="KW-1185">Reference proteome</keyword>
<reference evidence="11 12" key="1">
    <citation type="journal article" date="2022" name="Res Sq">
        <title>Evolution of multicellular longitudinally dividing oral cavity symbionts (Neisseriaceae).</title>
        <authorList>
            <person name="Nyongesa S."/>
            <person name="Weber P."/>
            <person name="Bernet E."/>
            <person name="Pullido F."/>
            <person name="Nieckarz M."/>
            <person name="Delaby M."/>
            <person name="Nieves C."/>
            <person name="Viehboeck T."/>
            <person name="Krause N."/>
            <person name="Rivera-Millot A."/>
            <person name="Nakamura A."/>
            <person name="Vischer N."/>
            <person name="VanNieuwenhze M."/>
            <person name="Brun Y."/>
            <person name="Cava F."/>
            <person name="Bulgheresi S."/>
            <person name="Veyrier F."/>
        </authorList>
    </citation>
    <scope>NUCLEOTIDE SEQUENCE [LARGE SCALE GENOMIC DNA]</scope>
    <source>
        <strain evidence="11 12">CCUG 63373m</strain>
    </source>
</reference>
<name>A0ABY4DS16_9NEIS</name>
<sequence length="247" mass="28104">MNIMQWLKHELFDGWTKFEAGWLGLFVAIQAAVFIVQPDSPAASIAAVCGILCVVFVGKGKISNYFFGLISVSLYAYVSYTFKLYGEMMLNLLVYVPVQFIGFAMWRRHMTRENTLSRNNAPEVMAKALSVKQWACVVVGTVIGTLAYIELLKSLGSALPALDGATVVISMVAQLLMVLRYREQWVLWILVNILTIALWTGMWLHHHETSLPLLLMYVMYLCNSVYGYYNWTRLVQRHQTASYPLQK</sequence>
<keyword evidence="5" id="KW-0813">Transport</keyword>
<evidence type="ECO:0000256" key="7">
    <source>
        <dbReference type="ARBA" id="ARBA00022692"/>
    </source>
</evidence>
<gene>
    <name evidence="11" type="primary">pnuC</name>
    <name evidence="11" type="ORF">LVJ83_13120</name>
</gene>
<comment type="similarity">
    <text evidence="3">Belongs to the nicotinamide ribonucleoside (NR) uptake permease (TC 4.B.1) family.</text>
</comment>
<evidence type="ECO:0000256" key="4">
    <source>
        <dbReference type="ARBA" id="ARBA00017522"/>
    </source>
</evidence>
<evidence type="ECO:0000313" key="12">
    <source>
        <dbReference type="Proteomes" id="UP000829817"/>
    </source>
</evidence>
<feature type="transmembrane region" description="Helical" evidence="10">
    <location>
        <begin position="210"/>
        <end position="229"/>
    </location>
</feature>
<protein>
    <recommendedName>
        <fullName evidence="4">Nicotinamide riboside transporter PnuC</fullName>
    </recommendedName>
</protein>
<dbReference type="RefSeq" id="WP_244785091.1">
    <property type="nucleotide sequence ID" value="NZ_CP091508.1"/>
</dbReference>
<evidence type="ECO:0000256" key="1">
    <source>
        <dbReference type="ARBA" id="ARBA00002672"/>
    </source>
</evidence>